<dbReference type="PATRIC" id="fig|872965.6.peg.391"/>
<dbReference type="FunFam" id="3.30.300.20:FF:000004">
    <property type="entry name" value="GTPase Der"/>
    <property type="match status" value="1"/>
</dbReference>
<comment type="similarity">
    <text evidence="1 9 10 11">Belongs to the TRAFAC class TrmE-Era-EngA-EngB-Septin-like GTPase superfamily. EngA (Der) GTPase family.</text>
</comment>
<feature type="binding site" evidence="9">
    <location>
        <begin position="301"/>
        <end position="304"/>
    </location>
    <ligand>
        <name>GTP</name>
        <dbReference type="ChEBI" id="CHEBI:37565"/>
        <label>2</label>
    </ligand>
</feature>
<dbReference type="InterPro" id="IPR006073">
    <property type="entry name" value="GTP-bd"/>
</dbReference>
<feature type="domain" description="EngA-type G" evidence="12">
    <location>
        <begin position="5"/>
        <end position="171"/>
    </location>
</feature>
<evidence type="ECO:0000313" key="14">
    <source>
        <dbReference type="Proteomes" id="UP000050502"/>
    </source>
</evidence>
<dbReference type="PANTHER" id="PTHR43834">
    <property type="entry name" value="GTPASE DER"/>
    <property type="match status" value="1"/>
</dbReference>
<evidence type="ECO:0000256" key="1">
    <source>
        <dbReference type="ARBA" id="ARBA00008279"/>
    </source>
</evidence>
<dbReference type="Pfam" id="PF14714">
    <property type="entry name" value="KH_dom-like"/>
    <property type="match status" value="1"/>
</dbReference>
<protein>
    <recommendedName>
        <fullName evidence="2 9">GTPase Der</fullName>
    </recommendedName>
    <alternativeName>
        <fullName evidence="7 9">GTP-binding protein EngA</fullName>
    </alternativeName>
</protein>
<evidence type="ECO:0000256" key="9">
    <source>
        <dbReference type="HAMAP-Rule" id="MF_00195"/>
    </source>
</evidence>
<dbReference type="CDD" id="cd01895">
    <property type="entry name" value="EngA2"/>
    <property type="match status" value="1"/>
</dbReference>
<dbReference type="FunFam" id="3.40.50.300:FF:000057">
    <property type="entry name" value="GTPase Der"/>
    <property type="match status" value="1"/>
</dbReference>
<dbReference type="PANTHER" id="PTHR43834:SF6">
    <property type="entry name" value="GTPASE DER"/>
    <property type="match status" value="1"/>
</dbReference>
<dbReference type="GO" id="GO:0005525">
    <property type="term" value="F:GTP binding"/>
    <property type="evidence" value="ECO:0007669"/>
    <property type="project" value="UniProtKB-UniRule"/>
</dbReference>
<evidence type="ECO:0000256" key="4">
    <source>
        <dbReference type="ARBA" id="ARBA00022737"/>
    </source>
</evidence>
<dbReference type="Pfam" id="PF01926">
    <property type="entry name" value="MMR_HSR1"/>
    <property type="match status" value="2"/>
</dbReference>
<evidence type="ECO:0000256" key="8">
    <source>
        <dbReference type="ARBA" id="ARBA00053470"/>
    </source>
</evidence>
<dbReference type="AlphaFoldDB" id="A0A0P6YW02"/>
<dbReference type="InterPro" id="IPR027417">
    <property type="entry name" value="P-loop_NTPase"/>
</dbReference>
<dbReference type="PIRSF" id="PIRSF006485">
    <property type="entry name" value="GTP-binding_EngA"/>
    <property type="match status" value="1"/>
</dbReference>
<evidence type="ECO:0000256" key="7">
    <source>
        <dbReference type="ARBA" id="ARBA00032345"/>
    </source>
</evidence>
<evidence type="ECO:0000256" key="2">
    <source>
        <dbReference type="ARBA" id="ARBA00020953"/>
    </source>
</evidence>
<feature type="binding site" evidence="9">
    <location>
        <begin position="11"/>
        <end position="18"/>
    </location>
    <ligand>
        <name>GTP</name>
        <dbReference type="ChEBI" id="CHEBI:37565"/>
        <label>1</label>
    </ligand>
</feature>
<dbReference type="NCBIfam" id="TIGR03594">
    <property type="entry name" value="GTPase_EngA"/>
    <property type="match status" value="1"/>
</dbReference>
<dbReference type="PROSITE" id="PS51712">
    <property type="entry name" value="G_ENGA"/>
    <property type="match status" value="2"/>
</dbReference>
<dbReference type="HAMAP" id="MF_00195">
    <property type="entry name" value="GTPase_Der"/>
    <property type="match status" value="1"/>
</dbReference>
<gene>
    <name evidence="9" type="primary">der</name>
    <name evidence="13" type="ORF">SE16_02230</name>
</gene>
<name>A0A0P6YW02_9CHLR</name>
<evidence type="ECO:0000256" key="5">
    <source>
        <dbReference type="ARBA" id="ARBA00022741"/>
    </source>
</evidence>
<keyword evidence="3 9" id="KW-0690">Ribosome biogenesis</keyword>
<evidence type="ECO:0000256" key="10">
    <source>
        <dbReference type="PROSITE-ProRule" id="PRU01049"/>
    </source>
</evidence>
<feature type="domain" description="EngA-type G" evidence="12">
    <location>
        <begin position="183"/>
        <end position="358"/>
    </location>
</feature>
<dbReference type="InterPro" id="IPR005225">
    <property type="entry name" value="Small_GTP-bd"/>
</dbReference>
<dbReference type="RefSeq" id="WP_054493696.1">
    <property type="nucleotide sequence ID" value="NZ_BBZA01000211.1"/>
</dbReference>
<keyword evidence="6 9" id="KW-0342">GTP-binding</keyword>
<sequence>MKRKPLVALVGRPNVGKSTLFNRLIGEKKAIIEDVPGTTRDRVYGESEWVGRTFNVVDTGGLVLAPEDDDAFTPHIREQALMAMDEADVIVFMVDGSEGLTAADEEVAELLRRTDKPVVLAVNKTENEERRLNAAEFYALGLGEPIEISALHGMGTGDLLDAVVAYFPPGRLDAFDEEEDDSVRIAIVGRPNVGKSSLLNRILGQERSIVSEVPGTTRDAIDTRITYYGRPMTLIDTAGIRRRGRIERGIEKYSVLRSMRAIDRAHVALLVIDATEGVTAQDAHVAGYILDAYKSVIVVVNKWDLIEKDTYTMLEYEQRIRAALNFMDYVPLIFVSAKTGQRVTKILDLALAVYEERFKRIPTGEFNRLLTEAQARHAPPSEGRRKLRIKYGTQAEVDPPTFVLFMNHPDLMHFSYARYLENQIRERYTFLGTPLRFRYRGSDAQEDQKPKKKARAKKR</sequence>
<dbReference type="InterPro" id="IPR015946">
    <property type="entry name" value="KH_dom-like_a/b"/>
</dbReference>
<dbReference type="InterPro" id="IPR032859">
    <property type="entry name" value="KH_dom-like"/>
</dbReference>
<dbReference type="InterPro" id="IPR003593">
    <property type="entry name" value="AAA+_ATPase"/>
</dbReference>
<reference evidence="13 14" key="1">
    <citation type="submission" date="2015-07" db="EMBL/GenBank/DDBJ databases">
        <title>Whole genome sequence of Ardenticatena maritima DSM 23922.</title>
        <authorList>
            <person name="Hemp J."/>
            <person name="Ward L.M."/>
            <person name="Pace L.A."/>
            <person name="Fischer W.W."/>
        </authorList>
    </citation>
    <scope>NUCLEOTIDE SEQUENCE [LARGE SCALE GENOMIC DNA]</scope>
    <source>
        <strain evidence="13 14">110S</strain>
    </source>
</reference>
<dbReference type="PRINTS" id="PR00326">
    <property type="entry name" value="GTP1OBG"/>
</dbReference>
<keyword evidence="4 11" id="KW-0677">Repeat</keyword>
<feature type="binding site" evidence="9">
    <location>
        <begin position="189"/>
        <end position="196"/>
    </location>
    <ligand>
        <name>GTP</name>
        <dbReference type="ChEBI" id="CHEBI:37565"/>
        <label>2</label>
    </ligand>
</feature>
<comment type="caution">
    <text evidence="13">The sequence shown here is derived from an EMBL/GenBank/DDBJ whole genome shotgun (WGS) entry which is preliminary data.</text>
</comment>
<dbReference type="Proteomes" id="UP000050502">
    <property type="component" value="Unassembled WGS sequence"/>
</dbReference>
<dbReference type="CDD" id="cd01894">
    <property type="entry name" value="EngA1"/>
    <property type="match status" value="1"/>
</dbReference>
<dbReference type="GO" id="GO:0043022">
    <property type="term" value="F:ribosome binding"/>
    <property type="evidence" value="ECO:0007669"/>
    <property type="project" value="TreeGrafter"/>
</dbReference>
<organism evidence="13 14">
    <name type="scientific">Ardenticatena maritima</name>
    <dbReference type="NCBI Taxonomy" id="872965"/>
    <lineage>
        <taxon>Bacteria</taxon>
        <taxon>Bacillati</taxon>
        <taxon>Chloroflexota</taxon>
        <taxon>Ardenticatenia</taxon>
        <taxon>Ardenticatenales</taxon>
        <taxon>Ardenticatenaceae</taxon>
        <taxon>Ardenticatena</taxon>
    </lineage>
</organism>
<dbReference type="InterPro" id="IPR016484">
    <property type="entry name" value="GTPase_Der"/>
</dbReference>
<dbReference type="Gene3D" id="3.40.50.300">
    <property type="entry name" value="P-loop containing nucleotide triphosphate hydrolases"/>
    <property type="match status" value="2"/>
</dbReference>
<accession>A0A0P6YW02</accession>
<proteinExistence type="inferred from homology"/>
<feature type="binding site" evidence="9">
    <location>
        <begin position="236"/>
        <end position="240"/>
    </location>
    <ligand>
        <name>GTP</name>
        <dbReference type="ChEBI" id="CHEBI:37565"/>
        <label>2</label>
    </ligand>
</feature>
<dbReference type="SMART" id="SM00382">
    <property type="entry name" value="AAA"/>
    <property type="match status" value="2"/>
</dbReference>
<evidence type="ECO:0000256" key="11">
    <source>
        <dbReference type="RuleBase" id="RU004481"/>
    </source>
</evidence>
<evidence type="ECO:0000256" key="6">
    <source>
        <dbReference type="ARBA" id="ARBA00023134"/>
    </source>
</evidence>
<dbReference type="GO" id="GO:0042254">
    <property type="term" value="P:ribosome biogenesis"/>
    <property type="evidence" value="ECO:0007669"/>
    <property type="project" value="UniProtKB-KW"/>
</dbReference>
<feature type="binding site" evidence="9">
    <location>
        <begin position="123"/>
        <end position="126"/>
    </location>
    <ligand>
        <name>GTP</name>
        <dbReference type="ChEBI" id="CHEBI:37565"/>
        <label>1</label>
    </ligand>
</feature>
<feature type="binding site" evidence="9">
    <location>
        <begin position="58"/>
        <end position="62"/>
    </location>
    <ligand>
        <name>GTP</name>
        <dbReference type="ChEBI" id="CHEBI:37565"/>
        <label>1</label>
    </ligand>
</feature>
<keyword evidence="5 9" id="KW-0547">Nucleotide-binding</keyword>
<dbReference type="EMBL" id="LGKN01000003">
    <property type="protein sequence ID" value="KPL89309.1"/>
    <property type="molecule type" value="Genomic_DNA"/>
</dbReference>
<dbReference type="NCBIfam" id="TIGR00231">
    <property type="entry name" value="small_GTP"/>
    <property type="match status" value="2"/>
</dbReference>
<dbReference type="InterPro" id="IPR031166">
    <property type="entry name" value="G_ENGA"/>
</dbReference>
<dbReference type="FunFam" id="3.40.50.300:FF:000040">
    <property type="entry name" value="GTPase Der"/>
    <property type="match status" value="1"/>
</dbReference>
<evidence type="ECO:0000313" key="13">
    <source>
        <dbReference type="EMBL" id="KPL89309.1"/>
    </source>
</evidence>
<evidence type="ECO:0000259" key="12">
    <source>
        <dbReference type="PROSITE" id="PS51712"/>
    </source>
</evidence>
<dbReference type="OrthoDB" id="9805918at2"/>
<comment type="function">
    <text evidence="8 9 11">GTPase that plays an essential role in the late steps of ribosome biogenesis.</text>
</comment>
<evidence type="ECO:0000256" key="3">
    <source>
        <dbReference type="ARBA" id="ARBA00022517"/>
    </source>
</evidence>
<dbReference type="Gene3D" id="3.30.300.20">
    <property type="match status" value="1"/>
</dbReference>
<dbReference type="SUPFAM" id="SSF52540">
    <property type="entry name" value="P-loop containing nucleoside triphosphate hydrolases"/>
    <property type="match status" value="2"/>
</dbReference>
<comment type="subunit">
    <text evidence="9">Associates with the 50S ribosomal subunit.</text>
</comment>